<sequence>MFPTYLRWPMMIGLFAAVVVLVTTALQCISGKSEIAEVVLPLLLAAVFIWCHHNTARS</sequence>
<feature type="transmembrane region" description="Helical" evidence="1">
    <location>
        <begin position="38"/>
        <end position="56"/>
    </location>
</feature>
<proteinExistence type="predicted"/>
<dbReference type="RefSeq" id="WP_273910600.1">
    <property type="nucleotide sequence ID" value="NZ_JAMDGX010000030.1"/>
</dbReference>
<organism evidence="2 3">
    <name type="scientific">Pseudomonas fontis</name>
    <dbReference type="NCBI Taxonomy" id="2942633"/>
    <lineage>
        <taxon>Bacteria</taxon>
        <taxon>Pseudomonadati</taxon>
        <taxon>Pseudomonadota</taxon>
        <taxon>Gammaproteobacteria</taxon>
        <taxon>Pseudomonadales</taxon>
        <taxon>Pseudomonadaceae</taxon>
        <taxon>Pseudomonas</taxon>
    </lineage>
</organism>
<gene>
    <name evidence="2" type="ORF">M5G11_16115</name>
</gene>
<dbReference type="EMBL" id="JAMDGY010000049">
    <property type="protein sequence ID" value="MDD0992058.1"/>
    <property type="molecule type" value="Genomic_DNA"/>
</dbReference>
<keyword evidence="1" id="KW-1133">Transmembrane helix</keyword>
<evidence type="ECO:0000256" key="1">
    <source>
        <dbReference type="SAM" id="Phobius"/>
    </source>
</evidence>
<keyword evidence="1" id="KW-0472">Membrane</keyword>
<keyword evidence="3" id="KW-1185">Reference proteome</keyword>
<keyword evidence="1" id="KW-0812">Transmembrane</keyword>
<dbReference type="Proteomes" id="UP001148203">
    <property type="component" value="Unassembled WGS sequence"/>
</dbReference>
<accession>A0ABT5NVB9</accession>
<protein>
    <submittedName>
        <fullName evidence="2">Uncharacterized protein</fullName>
    </submittedName>
</protein>
<evidence type="ECO:0000313" key="3">
    <source>
        <dbReference type="Proteomes" id="UP001148203"/>
    </source>
</evidence>
<reference evidence="2 3" key="1">
    <citation type="submission" date="2022-05" db="EMBL/GenBank/DDBJ databases">
        <title>Novel Pseudomonas spp. Isolated from a Rainbow Trout Aquaculture Facility.</title>
        <authorList>
            <person name="Testerman T."/>
            <person name="Graf J."/>
        </authorList>
    </citation>
    <scope>NUCLEOTIDE SEQUENCE [LARGE SCALE GENOMIC DNA]</scope>
    <source>
        <strain evidence="2 3">ID681</strain>
    </source>
</reference>
<comment type="caution">
    <text evidence="2">The sequence shown here is derived from an EMBL/GenBank/DDBJ whole genome shotgun (WGS) entry which is preliminary data.</text>
</comment>
<evidence type="ECO:0000313" key="2">
    <source>
        <dbReference type="EMBL" id="MDD0992058.1"/>
    </source>
</evidence>
<name>A0ABT5NVB9_9PSED</name>